<evidence type="ECO:0000313" key="2">
    <source>
        <dbReference type="Proteomes" id="UP000615455"/>
    </source>
</evidence>
<evidence type="ECO:0000313" key="1">
    <source>
        <dbReference type="EMBL" id="GGA00290.1"/>
    </source>
</evidence>
<gene>
    <name evidence="1" type="ORF">GCM10008018_53310</name>
</gene>
<comment type="caution">
    <text evidence="1">The sequence shown here is derived from an EMBL/GenBank/DDBJ whole genome shotgun (WGS) entry which is preliminary data.</text>
</comment>
<dbReference type="EMBL" id="BMHE01000037">
    <property type="protein sequence ID" value="GGA00290.1"/>
    <property type="molecule type" value="Genomic_DNA"/>
</dbReference>
<proteinExistence type="predicted"/>
<dbReference type="Proteomes" id="UP000615455">
    <property type="component" value="Unassembled WGS sequence"/>
</dbReference>
<evidence type="ECO:0008006" key="3">
    <source>
        <dbReference type="Google" id="ProtNLM"/>
    </source>
</evidence>
<sequence length="814" mass="92403">MPTHPTNKKLKRASLEMSLKPFKSLEPSAIDAVITEALRQWQPLLDMAETASMLLWVSDGSEILTWNDDLKQPFEWARYIGFANEEMFSHVSDTNDPHIVKLYTESPVSFTYGDLKRVIASIKRIAKQQYGVQMEVGATFDAGPEFAYSNFKYKDHPEINRAELGGTYVNLKSHYTVVCSWSKLQSDAVSYAAYPNGIPEDLPFGEFLGKQCHHYLPALGFDYIWFSNGFAISYFPWTYLGANYDGTNLGIANYEEISSKMLSFWDIFKRECPGIRTEIRGTNYGTGMDIAKDYIPMLDLYDREYLEYPAPNSPWGALNYDFGLEITGHLSKIAEIPKDTYFYRFYANDPWFWQNPWWDYYDREPHDIYCPLAAARVNANGDVEPPGVVQILTIDTEYGELDGEAAAEILPHIQKAFKDAPDQPGLVTWLYPFREIHEAAKADNQATGSIFFHDWLIRNAINEGLPLNTVLGTDTFRTMSEEAKAKMKGTVLLISTLGLSAERLSEIEELIQEGAQVLFYGDVREPALLELLQLTRADELEGDFQLHISLKQDEVDNNEPTHLLRHRAEIGDGGLALTLRAGSNAQVHAVATQQGRERVFAISRTVNKGRMGWMRGSLPYQPAGVTHLPVRQPDECYDSSVLLRYMLQLFGYAITQRKQNQSSQSALFFVSRHENAFWFTGCKQDTTVQLQLGTPEGVPLFPGQSVQLGEATGLYALDRTFHEECRIFVSQTDRTKVLCRENQAFPTWKRQSHRNLSVWHLSNADVTIFPPVEALQNGNVEVRLNDKEYLDLSGSVHQDQLLLKGITGKIDILW</sequence>
<reference evidence="2" key="1">
    <citation type="journal article" date="2019" name="Int. J. Syst. Evol. Microbiol.">
        <title>The Global Catalogue of Microorganisms (GCM) 10K type strain sequencing project: providing services to taxonomists for standard genome sequencing and annotation.</title>
        <authorList>
            <consortium name="The Broad Institute Genomics Platform"/>
            <consortium name="The Broad Institute Genome Sequencing Center for Infectious Disease"/>
            <person name="Wu L."/>
            <person name="Ma J."/>
        </authorList>
    </citation>
    <scope>NUCLEOTIDE SEQUENCE [LARGE SCALE GENOMIC DNA]</scope>
    <source>
        <strain evidence="2">CGMCC 1.15043</strain>
    </source>
</reference>
<name>A0ABQ1F630_9BACL</name>
<keyword evidence="2" id="KW-1185">Reference proteome</keyword>
<accession>A0ABQ1F630</accession>
<dbReference type="RefSeq" id="WP_189017297.1">
    <property type="nucleotide sequence ID" value="NZ_BMHE01000037.1"/>
</dbReference>
<protein>
    <recommendedName>
        <fullName evidence="3">Beta-galactosidase trimerisation domain-containing protein</fullName>
    </recommendedName>
</protein>
<organism evidence="1 2">
    <name type="scientific">Paenibacillus marchantiophytorum</name>
    <dbReference type="NCBI Taxonomy" id="1619310"/>
    <lineage>
        <taxon>Bacteria</taxon>
        <taxon>Bacillati</taxon>
        <taxon>Bacillota</taxon>
        <taxon>Bacilli</taxon>
        <taxon>Bacillales</taxon>
        <taxon>Paenibacillaceae</taxon>
        <taxon>Paenibacillus</taxon>
    </lineage>
</organism>